<dbReference type="Gene3D" id="2.40.50.200">
    <property type="entry name" value="Bacterial OB-fold"/>
    <property type="match status" value="1"/>
</dbReference>
<dbReference type="SUPFAM" id="SSF101756">
    <property type="entry name" value="Hypothetical protein YgiW"/>
    <property type="match status" value="1"/>
</dbReference>
<gene>
    <name evidence="2" type="ORF">FJY68_11305</name>
</gene>
<comment type="caution">
    <text evidence="2">The sequence shown here is derived from an EMBL/GenBank/DDBJ whole genome shotgun (WGS) entry which is preliminary data.</text>
</comment>
<dbReference type="InterPro" id="IPR036700">
    <property type="entry name" value="BOBF_sf"/>
</dbReference>
<dbReference type="AlphaFoldDB" id="A0A938BTY8"/>
<protein>
    <recommendedName>
        <fullName evidence="4">DNA-binding protein</fullName>
    </recommendedName>
</protein>
<feature type="signal peptide" evidence="1">
    <location>
        <begin position="1"/>
        <end position="19"/>
    </location>
</feature>
<name>A0A938BTY8_UNCW3</name>
<accession>A0A938BTY8</accession>
<dbReference type="PROSITE" id="PS51257">
    <property type="entry name" value="PROKAR_LIPOPROTEIN"/>
    <property type="match status" value="1"/>
</dbReference>
<evidence type="ECO:0000313" key="3">
    <source>
        <dbReference type="Proteomes" id="UP000779900"/>
    </source>
</evidence>
<sequence>MKKYIALGLTMLVAAAAVVGCGGGKAGTAKSKAFGKAIPVDMTVTSAKAILDSPHAWEGKDVLVAGKITSECPSGCWFWVKDETGEIYVDIHPTNLSIPQRVGKTVRAMGKVILESGQPSVVGYGLELK</sequence>
<reference evidence="2" key="1">
    <citation type="submission" date="2019-03" db="EMBL/GenBank/DDBJ databases">
        <title>Lake Tanganyika Metagenome-Assembled Genomes (MAGs).</title>
        <authorList>
            <person name="Tran P."/>
        </authorList>
    </citation>
    <scope>NUCLEOTIDE SEQUENCE</scope>
    <source>
        <strain evidence="2">K_DeepCast_150m_m2_040</strain>
    </source>
</reference>
<evidence type="ECO:0008006" key="4">
    <source>
        <dbReference type="Google" id="ProtNLM"/>
    </source>
</evidence>
<proteinExistence type="predicted"/>
<dbReference type="Proteomes" id="UP000779900">
    <property type="component" value="Unassembled WGS sequence"/>
</dbReference>
<feature type="chain" id="PRO_5036725908" description="DNA-binding protein" evidence="1">
    <location>
        <begin position="20"/>
        <end position="129"/>
    </location>
</feature>
<evidence type="ECO:0000313" key="2">
    <source>
        <dbReference type="EMBL" id="MBM3332414.1"/>
    </source>
</evidence>
<keyword evidence="1" id="KW-0732">Signal</keyword>
<organism evidence="2 3">
    <name type="scientific">candidate division WOR-3 bacterium</name>
    <dbReference type="NCBI Taxonomy" id="2052148"/>
    <lineage>
        <taxon>Bacteria</taxon>
        <taxon>Bacteria division WOR-3</taxon>
    </lineage>
</organism>
<evidence type="ECO:0000256" key="1">
    <source>
        <dbReference type="SAM" id="SignalP"/>
    </source>
</evidence>
<dbReference type="EMBL" id="VGIR01000084">
    <property type="protein sequence ID" value="MBM3332414.1"/>
    <property type="molecule type" value="Genomic_DNA"/>
</dbReference>